<dbReference type="EMBL" id="CP002130">
    <property type="protein sequence ID" value="AEI89420.1"/>
    <property type="molecule type" value="Genomic_DNA"/>
</dbReference>
<dbReference type="Pfam" id="PF13517">
    <property type="entry name" value="FG-GAP_3"/>
    <property type="match status" value="1"/>
</dbReference>
<dbReference type="RefSeq" id="WP_013951612.1">
    <property type="nucleotide sequence ID" value="NC_015722.1"/>
</dbReference>
<evidence type="ECO:0000313" key="3">
    <source>
        <dbReference type="Proteomes" id="UP000006639"/>
    </source>
</evidence>
<evidence type="ECO:0000313" key="2">
    <source>
        <dbReference type="EMBL" id="AEI89420.1"/>
    </source>
</evidence>
<sequence length="81" mass="8497">MFAPAVDYVVGGSPNTLTEADFNRDGKLDVVSPSCNTSSVSILLGKGDGTFQAATLYGIGKGNPWQVAVGDFSIGMVRQIW</sequence>
<reference evidence="2 3" key="1">
    <citation type="journal article" date="2011" name="Mol. Biol. Evol.">
        <title>Phylogenomic evidence for the presence of a flagellum and cbb3 oxidase in the free-living mitochondrial ancestor.</title>
        <authorList>
            <person name="Sassera D."/>
            <person name="Lo N."/>
            <person name="Epis S."/>
            <person name="D'Auria G."/>
            <person name="Montagna M."/>
            <person name="Comandatore F."/>
            <person name="Horner D."/>
            <person name="Pereto J."/>
            <person name="Luciano A.M."/>
            <person name="Franciosi F."/>
            <person name="Ferri E."/>
            <person name="Crotti E."/>
            <person name="Bazzocchi C."/>
            <person name="Daffonchio D."/>
            <person name="Sacchi L."/>
            <person name="Moya A."/>
            <person name="Latorre A."/>
            <person name="Bandi C."/>
        </authorList>
    </citation>
    <scope>NUCLEOTIDE SEQUENCE [LARGE SCALE GENOMIC DNA]</scope>
    <source>
        <strain evidence="2 3">IricVA</strain>
    </source>
</reference>
<dbReference type="HOGENOM" id="CLU_2570022_0_0_5"/>
<organism evidence="2 3">
    <name type="scientific">Midichloria mitochondrii (strain IricVA)</name>
    <dbReference type="NCBI Taxonomy" id="696127"/>
    <lineage>
        <taxon>Bacteria</taxon>
        <taxon>Pseudomonadati</taxon>
        <taxon>Pseudomonadota</taxon>
        <taxon>Alphaproteobacteria</taxon>
        <taxon>Rickettsiales</taxon>
        <taxon>Candidatus Midichloriaceae</taxon>
        <taxon>Candidatus Midichloria</taxon>
    </lineage>
</organism>
<keyword evidence="1" id="KW-0732">Signal</keyword>
<dbReference type="AlphaFoldDB" id="F7XU61"/>
<dbReference type="Gene3D" id="2.30.30.100">
    <property type="match status" value="1"/>
</dbReference>
<proteinExistence type="predicted"/>
<name>F7XU61_MIDMI</name>
<dbReference type="InterPro" id="IPR028994">
    <property type="entry name" value="Integrin_alpha_N"/>
</dbReference>
<gene>
    <name evidence="2" type="ordered locus">midi_01144</name>
</gene>
<dbReference type="Proteomes" id="UP000006639">
    <property type="component" value="Chromosome"/>
</dbReference>
<dbReference type="SUPFAM" id="SSF69318">
    <property type="entry name" value="Integrin alpha N-terminal domain"/>
    <property type="match status" value="1"/>
</dbReference>
<dbReference type="InterPro" id="IPR013517">
    <property type="entry name" value="FG-GAP"/>
</dbReference>
<evidence type="ECO:0000256" key="1">
    <source>
        <dbReference type="ARBA" id="ARBA00022729"/>
    </source>
</evidence>
<protein>
    <submittedName>
        <fullName evidence="2">Uncharacterized protein</fullName>
    </submittedName>
</protein>
<dbReference type="STRING" id="696127.midi_01144"/>
<accession>F7XU61</accession>
<keyword evidence="3" id="KW-1185">Reference proteome</keyword>
<dbReference type="KEGG" id="mmn:midi_01144"/>